<dbReference type="RefSeq" id="WP_089966768.1">
    <property type="nucleotide sequence ID" value="NZ_FOCQ01000005.1"/>
</dbReference>
<proteinExistence type="predicted"/>
<reference evidence="1 2" key="1">
    <citation type="submission" date="2016-10" db="EMBL/GenBank/DDBJ databases">
        <authorList>
            <person name="de Groot N.N."/>
        </authorList>
    </citation>
    <scope>NUCLEOTIDE SEQUENCE [LARGE SCALE GENOMIC DNA]</scope>
    <source>
        <strain evidence="1 2">DSM 46701</strain>
    </source>
</reference>
<dbReference type="STRING" id="1173111.SAMN05444955_105152"/>
<dbReference type="OrthoDB" id="2989972at2"/>
<dbReference type="AlphaFoldDB" id="A0A1H8DFA0"/>
<accession>A0A1H8DFA0</accession>
<dbReference type="Proteomes" id="UP000199695">
    <property type="component" value="Unassembled WGS sequence"/>
</dbReference>
<gene>
    <name evidence="1" type="ORF">SAMN05444955_105152</name>
</gene>
<keyword evidence="2" id="KW-1185">Reference proteome</keyword>
<protein>
    <recommendedName>
        <fullName evidence="3">DUF1499 domain-containing protein</fullName>
    </recommendedName>
</protein>
<sequence>MSGMKRFFSGITETGEHAAETDLKTHYYRARAAEAGERLLQLPKQNPSFKLIHYDQERGEVMFEYKNALGLTHDIVVTIFSITPIRSAVDIHAAIRGRIFDFGWNRKIVRLIYAHLNQTLTTESGA</sequence>
<dbReference type="EMBL" id="FOCQ01000005">
    <property type="protein sequence ID" value="SEN05959.1"/>
    <property type="molecule type" value="Genomic_DNA"/>
</dbReference>
<evidence type="ECO:0000313" key="2">
    <source>
        <dbReference type="Proteomes" id="UP000199695"/>
    </source>
</evidence>
<name>A0A1H8DFA0_9BACL</name>
<evidence type="ECO:0000313" key="1">
    <source>
        <dbReference type="EMBL" id="SEN05959.1"/>
    </source>
</evidence>
<organism evidence="1 2">
    <name type="scientific">Lihuaxuella thermophila</name>
    <dbReference type="NCBI Taxonomy" id="1173111"/>
    <lineage>
        <taxon>Bacteria</taxon>
        <taxon>Bacillati</taxon>
        <taxon>Bacillota</taxon>
        <taxon>Bacilli</taxon>
        <taxon>Bacillales</taxon>
        <taxon>Thermoactinomycetaceae</taxon>
        <taxon>Lihuaxuella</taxon>
    </lineage>
</organism>
<evidence type="ECO:0008006" key="3">
    <source>
        <dbReference type="Google" id="ProtNLM"/>
    </source>
</evidence>